<accession>A0A1S8L620</accession>
<name>A0A1S8L620_9CLOT</name>
<dbReference type="Proteomes" id="UP000190951">
    <property type="component" value="Chromosome"/>
</dbReference>
<dbReference type="Gene3D" id="2.60.120.200">
    <property type="match status" value="2"/>
</dbReference>
<dbReference type="Pfam" id="PF02368">
    <property type="entry name" value="Big_2"/>
    <property type="match status" value="1"/>
</dbReference>
<dbReference type="KEGG" id="crw:CROST_000050"/>
<reference evidence="1 2" key="1">
    <citation type="submission" date="2022-04" db="EMBL/GenBank/DDBJ databases">
        <title>Genome sequence of C. roseum typestrain.</title>
        <authorList>
            <person name="Poehlein A."/>
            <person name="Schoch T."/>
            <person name="Duerre P."/>
            <person name="Daniel R."/>
        </authorList>
    </citation>
    <scope>NUCLEOTIDE SEQUENCE [LARGE SCALE GENOMIC DNA]</scope>
    <source>
        <strain evidence="1 2">DSM 7320</strain>
    </source>
</reference>
<evidence type="ECO:0000313" key="1">
    <source>
        <dbReference type="EMBL" id="URZ09334.1"/>
    </source>
</evidence>
<dbReference type="SUPFAM" id="SSF49899">
    <property type="entry name" value="Concanavalin A-like lectins/glucanases"/>
    <property type="match status" value="2"/>
</dbReference>
<protein>
    <submittedName>
        <fullName evidence="1">Uncharacterized protein</fullName>
    </submittedName>
</protein>
<sequence>MNKKLRNTCIASMLLVFGSASSVLAKTTANISHKEKNNLSANSAKNVNTYKSEEAKPIHQYTFDSDEPNAYFTTDTGSEANSYSFANVNNTGLVNEDGKIFRRFNSDNSQVNISASSMPTKNVSMKFDVRFPQNNTGTSTIISSSDGVNLKLQNNFLNFYIACHNANMNRIQSTINLNADASKYLDGKWHTIVLSYAGDYALNGVKMYVDDLVNPIAVGTEQANETNGQSEDFTLGGGTFDLDNFQVYDTILDYSTKVTGISLNKETDELKGGETDTLQAIIVPFNATNKNIKWKSSDTSVATVDSNGKITAIGKGTVQITASSEADSNVSASCTVTVTNAPDPIKPIDEFTFDDDTVQLGGDHLVDTGNYNKDKIPSSYGYAHNTTIIKEDGRIFRRFNGDSSTADIFASSIPTKNVSMKFDVRFPQNNTGTSTIISTSDGINLKLENNSLNFYIAYHSANMNRIQNTINLTADASKYLDGKWHTIVLSYAGNYALNGVKMYVDDLVNPSAVGTEQANETNRQSENFTLGSGTFDLDNFQVYDTILN</sequence>
<dbReference type="SUPFAM" id="SSF49373">
    <property type="entry name" value="Invasin/intimin cell-adhesion fragments"/>
    <property type="match status" value="1"/>
</dbReference>
<organism evidence="1 2">
    <name type="scientific">Clostridium felsineum</name>
    <dbReference type="NCBI Taxonomy" id="36839"/>
    <lineage>
        <taxon>Bacteria</taxon>
        <taxon>Bacillati</taxon>
        <taxon>Bacillota</taxon>
        <taxon>Clostridia</taxon>
        <taxon>Eubacteriales</taxon>
        <taxon>Clostridiaceae</taxon>
        <taxon>Clostridium</taxon>
    </lineage>
</organism>
<dbReference type="RefSeq" id="WP_077850612.1">
    <property type="nucleotide sequence ID" value="NZ_CP096983.1"/>
</dbReference>
<dbReference type="STRING" id="84029.CROST_22070"/>
<dbReference type="Gene3D" id="2.60.40.1080">
    <property type="match status" value="1"/>
</dbReference>
<dbReference type="SMART" id="SM00635">
    <property type="entry name" value="BID_2"/>
    <property type="match status" value="1"/>
</dbReference>
<dbReference type="InterPro" id="IPR008964">
    <property type="entry name" value="Invasin/intimin_cell_adhesion"/>
</dbReference>
<proteinExistence type="predicted"/>
<gene>
    <name evidence="1" type="ORF">CROST_000050</name>
</gene>
<dbReference type="AlphaFoldDB" id="A0A1S8L620"/>
<dbReference type="InterPro" id="IPR003343">
    <property type="entry name" value="Big_2"/>
</dbReference>
<dbReference type="EMBL" id="CP096983">
    <property type="protein sequence ID" value="URZ09334.1"/>
    <property type="molecule type" value="Genomic_DNA"/>
</dbReference>
<evidence type="ECO:0000313" key="2">
    <source>
        <dbReference type="Proteomes" id="UP000190951"/>
    </source>
</evidence>
<dbReference type="InterPro" id="IPR013320">
    <property type="entry name" value="ConA-like_dom_sf"/>
</dbReference>
<keyword evidence="2" id="KW-1185">Reference proteome</keyword>